<proteinExistence type="predicted"/>
<reference evidence="1" key="1">
    <citation type="journal article" date="2016" name="Gigascience">
        <title>De novo construction of an expanded transcriptome assembly for the western tarnished plant bug, Lygus hesperus.</title>
        <authorList>
            <person name="Tassone E.E."/>
            <person name="Geib S.M."/>
            <person name="Hall B."/>
            <person name="Fabrick J.A."/>
            <person name="Brent C.S."/>
            <person name="Hull J.J."/>
        </authorList>
    </citation>
    <scope>NUCLEOTIDE SEQUENCE</scope>
</reference>
<organism evidence="1">
    <name type="scientific">Lygus hesperus</name>
    <name type="common">Western plant bug</name>
    <dbReference type="NCBI Taxonomy" id="30085"/>
    <lineage>
        <taxon>Eukaryota</taxon>
        <taxon>Metazoa</taxon>
        <taxon>Ecdysozoa</taxon>
        <taxon>Arthropoda</taxon>
        <taxon>Hexapoda</taxon>
        <taxon>Insecta</taxon>
        <taxon>Pterygota</taxon>
        <taxon>Neoptera</taxon>
        <taxon>Paraneoptera</taxon>
        <taxon>Hemiptera</taxon>
        <taxon>Heteroptera</taxon>
        <taxon>Panheteroptera</taxon>
        <taxon>Cimicomorpha</taxon>
        <taxon>Miridae</taxon>
        <taxon>Mirini</taxon>
        <taxon>Lygus</taxon>
    </lineage>
</organism>
<gene>
    <name evidence="1" type="ORF">g.31177</name>
</gene>
<dbReference type="EMBL" id="GDHC01018987">
    <property type="protein sequence ID" value="JAP99641.1"/>
    <property type="molecule type" value="Transcribed_RNA"/>
</dbReference>
<sequence length="149" mass="17128">LFFFFKLSIKMYNYHFRQSKSTGTNNVKEILKLSRKLKGIQPYKTAHYSLSRASTMMTELPLMTTIPMFILVPSFLSSKPSSTTMFMKGSNPRRIPTTFLPPFNLMLSFLSMNFFNSGGCALLIVDCETRVSSRNSPPDLFSYQTEFDR</sequence>
<accession>A0A146KX71</accession>
<name>A0A146KX71_LYGHE</name>
<evidence type="ECO:0000313" key="1">
    <source>
        <dbReference type="EMBL" id="JAP99641.1"/>
    </source>
</evidence>
<protein>
    <submittedName>
        <fullName evidence="1">Uncharacterized protein</fullName>
    </submittedName>
</protein>
<feature type="non-terminal residue" evidence="1">
    <location>
        <position position="1"/>
    </location>
</feature>
<dbReference type="AlphaFoldDB" id="A0A146KX71"/>